<sequence>QFLCFEEEDELIVSGVSCHESSIDEADKLLIVPEGSVKKACSSTSSLSP</sequence>
<protein>
    <submittedName>
        <fullName evidence="1">Uncharacterized protein</fullName>
    </submittedName>
</protein>
<evidence type="ECO:0000313" key="1">
    <source>
        <dbReference type="EMBL" id="MCI07711.1"/>
    </source>
</evidence>
<dbReference type="Proteomes" id="UP000265520">
    <property type="component" value="Unassembled WGS sequence"/>
</dbReference>
<organism evidence="1 2">
    <name type="scientific">Trifolium medium</name>
    <dbReference type="NCBI Taxonomy" id="97028"/>
    <lineage>
        <taxon>Eukaryota</taxon>
        <taxon>Viridiplantae</taxon>
        <taxon>Streptophyta</taxon>
        <taxon>Embryophyta</taxon>
        <taxon>Tracheophyta</taxon>
        <taxon>Spermatophyta</taxon>
        <taxon>Magnoliopsida</taxon>
        <taxon>eudicotyledons</taxon>
        <taxon>Gunneridae</taxon>
        <taxon>Pentapetalae</taxon>
        <taxon>rosids</taxon>
        <taxon>fabids</taxon>
        <taxon>Fabales</taxon>
        <taxon>Fabaceae</taxon>
        <taxon>Papilionoideae</taxon>
        <taxon>50 kb inversion clade</taxon>
        <taxon>NPAAA clade</taxon>
        <taxon>Hologalegina</taxon>
        <taxon>IRL clade</taxon>
        <taxon>Trifolieae</taxon>
        <taxon>Trifolium</taxon>
    </lineage>
</organism>
<dbReference type="EMBL" id="LXQA010066381">
    <property type="protein sequence ID" value="MCI07711.1"/>
    <property type="molecule type" value="Genomic_DNA"/>
</dbReference>
<reference evidence="1 2" key="1">
    <citation type="journal article" date="2018" name="Front. Plant Sci.">
        <title>Red Clover (Trifolium pratense) and Zigzag Clover (T. medium) - A Picture of Genomic Similarities and Differences.</title>
        <authorList>
            <person name="Dluhosova J."/>
            <person name="Istvanek J."/>
            <person name="Nedelnik J."/>
            <person name="Repkova J."/>
        </authorList>
    </citation>
    <scope>NUCLEOTIDE SEQUENCE [LARGE SCALE GENOMIC DNA]</scope>
    <source>
        <strain evidence="2">cv. 10/8</strain>
        <tissue evidence="1">Leaf</tissue>
    </source>
</reference>
<evidence type="ECO:0000313" key="2">
    <source>
        <dbReference type="Proteomes" id="UP000265520"/>
    </source>
</evidence>
<feature type="non-terminal residue" evidence="1">
    <location>
        <position position="1"/>
    </location>
</feature>
<proteinExistence type="predicted"/>
<dbReference type="AlphaFoldDB" id="A0A392P6L8"/>
<keyword evidence="2" id="KW-1185">Reference proteome</keyword>
<accession>A0A392P6L8</accession>
<comment type="caution">
    <text evidence="1">The sequence shown here is derived from an EMBL/GenBank/DDBJ whole genome shotgun (WGS) entry which is preliminary data.</text>
</comment>
<name>A0A392P6L8_9FABA</name>